<reference evidence="2" key="1">
    <citation type="submission" date="2023-06" db="EMBL/GenBank/DDBJ databases">
        <authorList>
            <consortium name="Lawrence Berkeley National Laboratory"/>
            <person name="Ahrendt S."/>
            <person name="Sahu N."/>
            <person name="Indic B."/>
            <person name="Wong-Bajracharya J."/>
            <person name="Merenyi Z."/>
            <person name="Ke H.-M."/>
            <person name="Monk M."/>
            <person name="Kocsube S."/>
            <person name="Drula E."/>
            <person name="Lipzen A."/>
            <person name="Balint B."/>
            <person name="Henrissat B."/>
            <person name="Andreopoulos B."/>
            <person name="Martin F.M."/>
            <person name="Harder C.B."/>
            <person name="Rigling D."/>
            <person name="Ford K.L."/>
            <person name="Foster G.D."/>
            <person name="Pangilinan J."/>
            <person name="Papanicolaou A."/>
            <person name="Barry K."/>
            <person name="LaButti K."/>
            <person name="Viragh M."/>
            <person name="Koriabine M."/>
            <person name="Yan M."/>
            <person name="Riley R."/>
            <person name="Champramary S."/>
            <person name="Plett K.L."/>
            <person name="Tsai I.J."/>
            <person name="Slot J."/>
            <person name="Sipos G."/>
            <person name="Plett J."/>
            <person name="Nagy L.G."/>
            <person name="Grigoriev I.V."/>
        </authorList>
    </citation>
    <scope>NUCLEOTIDE SEQUENCE</scope>
    <source>
        <strain evidence="2">FPL87.14</strain>
    </source>
</reference>
<organism evidence="2 3">
    <name type="scientific">Armillaria borealis</name>
    <dbReference type="NCBI Taxonomy" id="47425"/>
    <lineage>
        <taxon>Eukaryota</taxon>
        <taxon>Fungi</taxon>
        <taxon>Dikarya</taxon>
        <taxon>Basidiomycota</taxon>
        <taxon>Agaricomycotina</taxon>
        <taxon>Agaricomycetes</taxon>
        <taxon>Agaricomycetidae</taxon>
        <taxon>Agaricales</taxon>
        <taxon>Marasmiineae</taxon>
        <taxon>Physalacriaceae</taxon>
        <taxon>Armillaria</taxon>
    </lineage>
</organism>
<feature type="compositionally biased region" description="Low complexity" evidence="1">
    <location>
        <begin position="35"/>
        <end position="68"/>
    </location>
</feature>
<dbReference type="EMBL" id="JAUEPT010000058">
    <property type="protein sequence ID" value="KAK0435989.1"/>
    <property type="molecule type" value="Genomic_DNA"/>
</dbReference>
<accession>A0AA39J5F2</accession>
<feature type="region of interest" description="Disordered" evidence="1">
    <location>
        <begin position="35"/>
        <end position="73"/>
    </location>
</feature>
<evidence type="ECO:0000313" key="2">
    <source>
        <dbReference type="EMBL" id="KAK0435989.1"/>
    </source>
</evidence>
<evidence type="ECO:0000313" key="3">
    <source>
        <dbReference type="Proteomes" id="UP001175226"/>
    </source>
</evidence>
<dbReference type="AlphaFoldDB" id="A0AA39J5F2"/>
<proteinExistence type="predicted"/>
<keyword evidence="3" id="KW-1185">Reference proteome</keyword>
<sequence length="346" mass="39022">MTLRGHGAWHAIRSEDYLQPPCGHGRSLLGPCAVTNTNTQSTKSKSMIISPSKPSQSNSFSPSPSPSDHSSDDSIEIPTFCELLEAAPDGLKEEFNFAEKQYNSYSFTLTKASRAWLTEHFGEVSEALPARNIRRQVFRDISGSLGSTHQSGIVMKIFKNGSEIDYLHVVQLVFVGPSGVTEEDCNEVEHAEKVPVKVYGRDADGRWELLKPENRYRAYGNHTPNNIGRWFWDAKVIKETIINDTAHNSSQDIIVERGHVYRQEPIKTSHVSAKDLWEDLLESNIRLEIQRNDSEHGQFPTSLYDPTDPKTMEEHNRAQALVRHARARAREDEASGQISKRARLVE</sequence>
<name>A0AA39J5F2_9AGAR</name>
<evidence type="ECO:0000256" key="1">
    <source>
        <dbReference type="SAM" id="MobiDB-lite"/>
    </source>
</evidence>
<gene>
    <name evidence="2" type="ORF">EV421DRAFT_1908279</name>
</gene>
<dbReference type="Proteomes" id="UP001175226">
    <property type="component" value="Unassembled WGS sequence"/>
</dbReference>
<comment type="caution">
    <text evidence="2">The sequence shown here is derived from an EMBL/GenBank/DDBJ whole genome shotgun (WGS) entry which is preliminary data.</text>
</comment>
<protein>
    <submittedName>
        <fullName evidence="2">Uncharacterized protein</fullName>
    </submittedName>
</protein>